<dbReference type="GO" id="GO:0016020">
    <property type="term" value="C:membrane"/>
    <property type="evidence" value="ECO:0007669"/>
    <property type="project" value="UniProtKB-SubCell"/>
</dbReference>
<keyword evidence="3" id="KW-0732">Signal</keyword>
<feature type="transmembrane region" description="Helical" evidence="6">
    <location>
        <begin position="556"/>
        <end position="577"/>
    </location>
</feature>
<evidence type="ECO:0000256" key="6">
    <source>
        <dbReference type="SAM" id="Phobius"/>
    </source>
</evidence>
<keyword evidence="9" id="KW-1185">Reference proteome</keyword>
<comment type="subcellular location">
    <subcellularLocation>
        <location evidence="1">Membrane</location>
        <topology evidence="1">Single-pass type I membrane protein</topology>
    </subcellularLocation>
</comment>
<dbReference type="SMART" id="SM00423">
    <property type="entry name" value="PSI"/>
    <property type="match status" value="1"/>
</dbReference>
<evidence type="ECO:0000256" key="1">
    <source>
        <dbReference type="ARBA" id="ARBA00004479"/>
    </source>
</evidence>
<dbReference type="PANTHER" id="PTHR13055">
    <property type="entry name" value="TUMOR ENDOTHELIAL MARKER 7 RELATED"/>
    <property type="match status" value="1"/>
</dbReference>
<organism evidence="8 9">
    <name type="scientific">Cotesia glomerata</name>
    <name type="common">Lepidopteran parasitic wasp</name>
    <name type="synonym">Apanteles glomeratus</name>
    <dbReference type="NCBI Taxonomy" id="32391"/>
    <lineage>
        <taxon>Eukaryota</taxon>
        <taxon>Metazoa</taxon>
        <taxon>Ecdysozoa</taxon>
        <taxon>Arthropoda</taxon>
        <taxon>Hexapoda</taxon>
        <taxon>Insecta</taxon>
        <taxon>Pterygota</taxon>
        <taxon>Neoptera</taxon>
        <taxon>Endopterygota</taxon>
        <taxon>Hymenoptera</taxon>
        <taxon>Apocrita</taxon>
        <taxon>Ichneumonoidea</taxon>
        <taxon>Braconidae</taxon>
        <taxon>Microgastrinae</taxon>
        <taxon>Cotesia</taxon>
    </lineage>
</organism>
<feature type="domain" description="PSI" evidence="7">
    <location>
        <begin position="443"/>
        <end position="499"/>
    </location>
</feature>
<evidence type="ECO:0000313" key="9">
    <source>
        <dbReference type="Proteomes" id="UP000826195"/>
    </source>
</evidence>
<dbReference type="EMBL" id="JAHXZJ010001864">
    <property type="protein sequence ID" value="KAH0549864.1"/>
    <property type="molecule type" value="Genomic_DNA"/>
</dbReference>
<protein>
    <recommendedName>
        <fullName evidence="7">PSI domain-containing protein</fullName>
    </recommendedName>
</protein>
<evidence type="ECO:0000313" key="8">
    <source>
        <dbReference type="EMBL" id="KAH0549864.1"/>
    </source>
</evidence>
<dbReference type="Proteomes" id="UP000826195">
    <property type="component" value="Unassembled WGS sequence"/>
</dbReference>
<comment type="caution">
    <text evidence="8">The sequence shown here is derived from an EMBL/GenBank/DDBJ whole genome shotgun (WGS) entry which is preliminary data.</text>
</comment>
<dbReference type="InterPro" id="IPR016201">
    <property type="entry name" value="PSI"/>
</dbReference>
<name>A0AAV7IHG8_COTGL</name>
<keyword evidence="2 6" id="KW-0812">Transmembrane</keyword>
<reference evidence="8 9" key="1">
    <citation type="journal article" date="2021" name="J. Hered.">
        <title>A chromosome-level genome assembly of the parasitoid wasp, Cotesia glomerata (Hymenoptera: Braconidae).</title>
        <authorList>
            <person name="Pinto B.J."/>
            <person name="Weis J.J."/>
            <person name="Gamble T."/>
            <person name="Ode P.J."/>
            <person name="Paul R."/>
            <person name="Zaspel J.M."/>
        </authorList>
    </citation>
    <scope>NUCLEOTIDE SEQUENCE [LARGE SCALE GENOMIC DNA]</scope>
    <source>
        <strain evidence="8">CgM1</strain>
    </source>
</reference>
<dbReference type="AlphaFoldDB" id="A0AAV7IHG8"/>
<keyword evidence="4 6" id="KW-1133">Transmembrane helix</keyword>
<evidence type="ECO:0000256" key="3">
    <source>
        <dbReference type="ARBA" id="ARBA00022729"/>
    </source>
</evidence>
<evidence type="ECO:0000256" key="4">
    <source>
        <dbReference type="ARBA" id="ARBA00022989"/>
    </source>
</evidence>
<accession>A0AAV7IHG8</accession>
<keyword evidence="6" id="KW-0472">Membrane</keyword>
<sequence>MACERYRSLSCVYFIGFTLSFILGSLQVLAEPELPYYYYKSSTRLENIDDIVIHSNKLVEVTNLNRLKRSLGGPELLPSTTSTTSISALSTLHDLVQESPIIKTETESTANVTYSTENITNSPAESTVTSTTLKPNITKNGKNSSIIVSQPIVPVTEPPPTNINVWANQTRWPNATRDNVNSKMDNKFNRVDLMNSTDTSSNSSDIDDISISKFTNFSNNTLTQNNITKQEEDTHQYYNSTFLIDETVAKSYWVDMDNHPDRKVNDLLSQSHRRAATVKLKFEFLFYGHKVRNITIATGGFLYTGEYVHSWLAATQYIAPLMANFDTRLSNESFVKYADNGTAFTVEWTKVVLQDKPKAGEFTFQVTLFQNGNIVFVYKEMPLSVEEIEDKAHPVKVGLSDAYIMDRTRFFVRKKTIYEYHRVHFNHQNITNWTVIYLRALPTCLEMKNCTDCLTKVPEFSCKWCEELNQCSTGIFRHRQGWLDKGCDEKSIKEESSCPASPKTLIRSNDNHDAAHIISEGELSADVQPNRLANEPNIAEQSHSHVNISHMSVSGIISILLVVSLISGLAGWAVYAYRNPHSASGQILIRYRPSQWSWRRGEARYTAATIHM</sequence>
<feature type="transmembrane region" description="Helical" evidence="6">
    <location>
        <begin position="12"/>
        <end position="30"/>
    </location>
</feature>
<proteinExistence type="predicted"/>
<dbReference type="InterPro" id="IPR031152">
    <property type="entry name" value="PLXDC"/>
</dbReference>
<evidence type="ECO:0000256" key="2">
    <source>
        <dbReference type="ARBA" id="ARBA00022692"/>
    </source>
</evidence>
<keyword evidence="5" id="KW-0325">Glycoprotein</keyword>
<dbReference type="PANTHER" id="PTHR13055:SF12">
    <property type="entry name" value="LD40707P"/>
    <property type="match status" value="1"/>
</dbReference>
<evidence type="ECO:0000256" key="5">
    <source>
        <dbReference type="ARBA" id="ARBA00023180"/>
    </source>
</evidence>
<gene>
    <name evidence="8" type="ORF">KQX54_015399</name>
</gene>
<evidence type="ECO:0000259" key="7">
    <source>
        <dbReference type="SMART" id="SM00423"/>
    </source>
</evidence>